<dbReference type="EMBL" id="VYZN01000048">
    <property type="protein sequence ID" value="KAE9528601.1"/>
    <property type="molecule type" value="Genomic_DNA"/>
</dbReference>
<sequence length="218" mass="23711">MKATPEYLVLMIRSWLSDRELLVGENRTPRPVTCGFPQESVLGPTVWNMAYDSLLVMNVPSGVHLVGFANDLVVVGVARIGEDIPGSSEVQRATKSIMTSRLSAALDKCKVSDRDAVHLLTACIESFSLNPASYIINRTSIRNSRESIRKEIAEKIIVSTPNGEKLLGVPEIPSETGSEISLAVYDSLEKWSLLDKVQGFVFDTTASNTGRVNGASTL</sequence>
<gene>
    <name evidence="1" type="ORF">AGLY_012176</name>
</gene>
<protein>
    <submittedName>
        <fullName evidence="1">Uncharacterized protein</fullName>
    </submittedName>
</protein>
<comment type="caution">
    <text evidence="1">The sequence shown here is derived from an EMBL/GenBank/DDBJ whole genome shotgun (WGS) entry which is preliminary data.</text>
</comment>
<reference evidence="1 2" key="1">
    <citation type="submission" date="2019-08" db="EMBL/GenBank/DDBJ databases">
        <title>The genome of the soybean aphid Biotype 1, its phylome, world population structure and adaptation to the North American continent.</title>
        <authorList>
            <person name="Giordano R."/>
            <person name="Donthu R.K."/>
            <person name="Hernandez A.G."/>
            <person name="Wright C.L."/>
            <person name="Zimin A.V."/>
        </authorList>
    </citation>
    <scope>NUCLEOTIDE SEQUENCE [LARGE SCALE GENOMIC DNA]</scope>
    <source>
        <tissue evidence="1">Whole aphids</tissue>
    </source>
</reference>
<dbReference type="AlphaFoldDB" id="A0A6G0TAN7"/>
<accession>A0A6G0TAN7</accession>
<proteinExistence type="predicted"/>
<name>A0A6G0TAN7_APHGL</name>
<dbReference type="Proteomes" id="UP000475862">
    <property type="component" value="Unassembled WGS sequence"/>
</dbReference>
<evidence type="ECO:0000313" key="2">
    <source>
        <dbReference type="Proteomes" id="UP000475862"/>
    </source>
</evidence>
<organism evidence="1 2">
    <name type="scientific">Aphis glycines</name>
    <name type="common">Soybean aphid</name>
    <dbReference type="NCBI Taxonomy" id="307491"/>
    <lineage>
        <taxon>Eukaryota</taxon>
        <taxon>Metazoa</taxon>
        <taxon>Ecdysozoa</taxon>
        <taxon>Arthropoda</taxon>
        <taxon>Hexapoda</taxon>
        <taxon>Insecta</taxon>
        <taxon>Pterygota</taxon>
        <taxon>Neoptera</taxon>
        <taxon>Paraneoptera</taxon>
        <taxon>Hemiptera</taxon>
        <taxon>Sternorrhyncha</taxon>
        <taxon>Aphidomorpha</taxon>
        <taxon>Aphidoidea</taxon>
        <taxon>Aphididae</taxon>
        <taxon>Aphidini</taxon>
        <taxon>Aphis</taxon>
        <taxon>Aphis</taxon>
    </lineage>
</organism>
<evidence type="ECO:0000313" key="1">
    <source>
        <dbReference type="EMBL" id="KAE9528601.1"/>
    </source>
</evidence>
<keyword evidence="2" id="KW-1185">Reference proteome</keyword>
<dbReference type="OrthoDB" id="6626331at2759"/>